<name>A0A1Q8RTB2_9PEZI</name>
<protein>
    <submittedName>
        <fullName evidence="1">Uncharacterized protein</fullName>
    </submittedName>
</protein>
<reference evidence="1 2" key="1">
    <citation type="submission" date="2016-11" db="EMBL/GenBank/DDBJ databases">
        <title>Draft Genome Assembly of Colletotrichum chlorophyti a pathogen of herbaceous plants.</title>
        <authorList>
            <person name="Gan P."/>
            <person name="Narusaka M."/>
            <person name="Tsushima A."/>
            <person name="Narusaka Y."/>
            <person name="Takano Y."/>
            <person name="Shirasu K."/>
        </authorList>
    </citation>
    <scope>NUCLEOTIDE SEQUENCE [LARGE SCALE GENOMIC DNA]</scope>
    <source>
        <strain evidence="1 2">NTL11</strain>
    </source>
</reference>
<dbReference type="OrthoDB" id="4196148at2759"/>
<organism evidence="1 2">
    <name type="scientific">Colletotrichum chlorophyti</name>
    <dbReference type="NCBI Taxonomy" id="708187"/>
    <lineage>
        <taxon>Eukaryota</taxon>
        <taxon>Fungi</taxon>
        <taxon>Dikarya</taxon>
        <taxon>Ascomycota</taxon>
        <taxon>Pezizomycotina</taxon>
        <taxon>Sordariomycetes</taxon>
        <taxon>Hypocreomycetidae</taxon>
        <taxon>Glomerellales</taxon>
        <taxon>Glomerellaceae</taxon>
        <taxon>Colletotrichum</taxon>
    </lineage>
</organism>
<evidence type="ECO:0000313" key="1">
    <source>
        <dbReference type="EMBL" id="OLN87561.1"/>
    </source>
</evidence>
<gene>
    <name evidence="1" type="ORF">CCHL11_06161</name>
</gene>
<sequence length="240" mass="27432">MLDVDVDPPSYDDTVTDARAQLSCGETPSLYLDKTTIFANTSPPRALYELSGPVTDAKSLVYAVQKVSYRVSSTAGSDRIRTRLDHIYDFTQDPMKGFERVNPNLNDVVLIEGKMKSKRTYKETYLMPNPVGWRVKDHFKAGDSMAHQLKHSNEINWKNMNGEIVAVETVAKRDKEKNLIGFPKLDIQVGMDDKKLDLLVTSWMARLWRQSATETKEPMTWEDFKKISKIAMTSGWLYAW</sequence>
<accession>A0A1Q8RTB2</accession>
<dbReference type="EMBL" id="MPGH01000091">
    <property type="protein sequence ID" value="OLN87561.1"/>
    <property type="molecule type" value="Genomic_DNA"/>
</dbReference>
<evidence type="ECO:0000313" key="2">
    <source>
        <dbReference type="Proteomes" id="UP000186583"/>
    </source>
</evidence>
<proteinExistence type="predicted"/>
<dbReference type="Proteomes" id="UP000186583">
    <property type="component" value="Unassembled WGS sequence"/>
</dbReference>
<keyword evidence="2" id="KW-1185">Reference proteome</keyword>
<comment type="caution">
    <text evidence="1">The sequence shown here is derived from an EMBL/GenBank/DDBJ whole genome shotgun (WGS) entry which is preliminary data.</text>
</comment>
<dbReference type="AlphaFoldDB" id="A0A1Q8RTB2"/>